<name>S3DFU9_GLAL2</name>
<dbReference type="InterPro" id="IPR025151">
    <property type="entry name" value="ELYS_dom"/>
</dbReference>
<sequence length="313" mass="35688">MFNFQNFDEVFPEDPDCCYDANLCQAITSNKKKMQGLFIEKVMKDIGIKRPPKLYPPKDNDTLRNLHKEVIKSNSPEQHKISILYYVLLHLDAPTGRTDQSTNFARSTFMPEMYQITMNGFWHMDQMEFENAIEYLTHPSLIPTYCEDILEILARNSKDDHRLALAYYHTVKPALTNKSSTECLFVAIAGVSVTEAFHFSRAQAPNTHRHTFEMLISLAIHNSPAETVADRSVELVNLPMSAEEEEWFEEYLLHGDGTRLKKAKDTVLFRRMATGKFTESLAVKPSNSRSISGLDWSSLARGVESGLGPRMNV</sequence>
<evidence type="ECO:0000256" key="2">
    <source>
        <dbReference type="ARBA" id="ARBA00023242"/>
    </source>
</evidence>
<dbReference type="STRING" id="1116229.S3DFU9"/>
<dbReference type="InterPro" id="IPR052620">
    <property type="entry name" value="ELYS/MEL-28_NucAsmblyFactor"/>
</dbReference>
<dbReference type="PANTHER" id="PTHR21583:SF8">
    <property type="entry name" value="PROTEIN ELYS"/>
    <property type="match status" value="1"/>
</dbReference>
<dbReference type="Pfam" id="PF13934">
    <property type="entry name" value="ELYS"/>
    <property type="match status" value="1"/>
</dbReference>
<keyword evidence="5" id="KW-1185">Reference proteome</keyword>
<protein>
    <recommendedName>
        <fullName evidence="3">ELYS-like domain-containing protein</fullName>
    </recommendedName>
</protein>
<dbReference type="RefSeq" id="XP_008076832.1">
    <property type="nucleotide sequence ID" value="XM_008078641.1"/>
</dbReference>
<dbReference type="OrthoDB" id="20729at2759"/>
<dbReference type="PANTHER" id="PTHR21583">
    <property type="entry name" value="ELYS PROTEIN"/>
    <property type="match status" value="1"/>
</dbReference>
<dbReference type="OMA" id="EGLWHLD"/>
<dbReference type="GO" id="GO:0005634">
    <property type="term" value="C:nucleus"/>
    <property type="evidence" value="ECO:0007669"/>
    <property type="project" value="UniProtKB-SubCell"/>
</dbReference>
<evidence type="ECO:0000259" key="3">
    <source>
        <dbReference type="Pfam" id="PF13934"/>
    </source>
</evidence>
<dbReference type="EMBL" id="KE145353">
    <property type="protein sequence ID" value="EPE36014.1"/>
    <property type="molecule type" value="Genomic_DNA"/>
</dbReference>
<evidence type="ECO:0000313" key="5">
    <source>
        <dbReference type="Proteomes" id="UP000016922"/>
    </source>
</evidence>
<feature type="domain" description="ELYS-like" evidence="3">
    <location>
        <begin position="37"/>
        <end position="255"/>
    </location>
</feature>
<comment type="subcellular location">
    <subcellularLocation>
        <location evidence="1">Nucleus</location>
    </subcellularLocation>
</comment>
<dbReference type="Proteomes" id="UP000016922">
    <property type="component" value="Unassembled WGS sequence"/>
</dbReference>
<proteinExistence type="predicted"/>
<dbReference type="HOGENOM" id="CLU_070360_0_0_1"/>
<dbReference type="eggNOG" id="ENOG502S4G4">
    <property type="taxonomic scope" value="Eukaryota"/>
</dbReference>
<dbReference type="AlphaFoldDB" id="S3DFU9"/>
<accession>S3DFU9</accession>
<organism evidence="4 5">
    <name type="scientific">Glarea lozoyensis (strain ATCC 20868 / MF5171)</name>
    <dbReference type="NCBI Taxonomy" id="1116229"/>
    <lineage>
        <taxon>Eukaryota</taxon>
        <taxon>Fungi</taxon>
        <taxon>Dikarya</taxon>
        <taxon>Ascomycota</taxon>
        <taxon>Pezizomycotina</taxon>
        <taxon>Leotiomycetes</taxon>
        <taxon>Helotiales</taxon>
        <taxon>Helotiaceae</taxon>
        <taxon>Glarea</taxon>
    </lineage>
</organism>
<keyword evidence="2" id="KW-0539">Nucleus</keyword>
<gene>
    <name evidence="4" type="ORF">GLAREA_05352</name>
</gene>
<dbReference type="KEGG" id="glz:GLAREA_05352"/>
<reference evidence="4 5" key="1">
    <citation type="journal article" date="2013" name="BMC Genomics">
        <title>Genomics-driven discovery of the pneumocandin biosynthetic gene cluster in the fungus Glarea lozoyensis.</title>
        <authorList>
            <person name="Chen L."/>
            <person name="Yue Q."/>
            <person name="Zhang X."/>
            <person name="Xiang M."/>
            <person name="Wang C."/>
            <person name="Li S."/>
            <person name="Che Y."/>
            <person name="Ortiz-Lopez F.J."/>
            <person name="Bills G.F."/>
            <person name="Liu X."/>
            <person name="An Z."/>
        </authorList>
    </citation>
    <scope>NUCLEOTIDE SEQUENCE [LARGE SCALE GENOMIC DNA]</scope>
    <source>
        <strain evidence="5">ATCC 20868 / MF5171</strain>
    </source>
</reference>
<dbReference type="GeneID" id="19464406"/>
<evidence type="ECO:0000313" key="4">
    <source>
        <dbReference type="EMBL" id="EPE36014.1"/>
    </source>
</evidence>
<evidence type="ECO:0000256" key="1">
    <source>
        <dbReference type="ARBA" id="ARBA00004123"/>
    </source>
</evidence>